<sequence>MNESFRTIVKCQDPGDGSGDIIIDLPPNVLTALNLGLGDLLNIELVGGVIVLKPIRDADTES</sequence>
<reference evidence="1 2" key="1">
    <citation type="submission" date="2023-01" db="EMBL/GenBank/DDBJ databases">
        <title>Effects of deletion of Siderophore biosynthase gene in Pseudomonas fragi on quorum sensing and spoliage ability.</title>
        <authorList>
            <person name="Cui F."/>
            <person name="Wang D."/>
            <person name="Liu J."/>
            <person name="Wang Q."/>
            <person name="Li T."/>
            <person name="Li J."/>
        </authorList>
    </citation>
    <scope>NUCLEOTIDE SEQUENCE [LARGE SCALE GENOMIC DNA]</scope>
    <source>
        <strain evidence="1 2">MS-10</strain>
    </source>
</reference>
<comment type="caution">
    <text evidence="1">The sequence shown here is derived from an EMBL/GenBank/DDBJ whole genome shotgun (WGS) entry which is preliminary data.</text>
</comment>
<evidence type="ECO:0000313" key="1">
    <source>
        <dbReference type="EMBL" id="MDA7023517.1"/>
    </source>
</evidence>
<proteinExistence type="predicted"/>
<dbReference type="Proteomes" id="UP001212337">
    <property type="component" value="Unassembled WGS sequence"/>
</dbReference>
<dbReference type="GO" id="GO:0003677">
    <property type="term" value="F:DNA binding"/>
    <property type="evidence" value="ECO:0007669"/>
    <property type="project" value="UniProtKB-KW"/>
</dbReference>
<dbReference type="InterPro" id="IPR037914">
    <property type="entry name" value="SpoVT-AbrB_sf"/>
</dbReference>
<keyword evidence="2" id="KW-1185">Reference proteome</keyword>
<accession>A0ABT4WUC3</accession>
<dbReference type="EMBL" id="JAQJVI010000025">
    <property type="protein sequence ID" value="MDA7023517.1"/>
    <property type="molecule type" value="Genomic_DNA"/>
</dbReference>
<dbReference type="RefSeq" id="WP_235992777.1">
    <property type="nucleotide sequence ID" value="NZ_JAQJVI010000025.1"/>
</dbReference>
<organism evidence="1 2">
    <name type="scientific">Pseudomonas fragi</name>
    <dbReference type="NCBI Taxonomy" id="296"/>
    <lineage>
        <taxon>Bacteria</taxon>
        <taxon>Pseudomonadati</taxon>
        <taxon>Pseudomonadota</taxon>
        <taxon>Gammaproteobacteria</taxon>
        <taxon>Pseudomonadales</taxon>
        <taxon>Pseudomonadaceae</taxon>
        <taxon>Pseudomonas</taxon>
    </lineage>
</organism>
<evidence type="ECO:0000313" key="2">
    <source>
        <dbReference type="Proteomes" id="UP001212337"/>
    </source>
</evidence>
<dbReference type="SUPFAM" id="SSF89447">
    <property type="entry name" value="AbrB/MazE/MraZ-like"/>
    <property type="match status" value="1"/>
</dbReference>
<keyword evidence="1" id="KW-0238">DNA-binding</keyword>
<protein>
    <submittedName>
        <fullName evidence="1">AbrB/MazE/SpoVT family DNA-binding domain-containing protein</fullName>
    </submittedName>
</protein>
<gene>
    <name evidence="1" type="ORF">PI499_16770</name>
</gene>
<name>A0ABT4WUC3_PSEFR</name>